<keyword evidence="1" id="KW-0732">Signal</keyword>
<dbReference type="EMBL" id="CADIJR010000003">
    <property type="protein sequence ID" value="CAB3629892.1"/>
    <property type="molecule type" value="Genomic_DNA"/>
</dbReference>
<dbReference type="Pfam" id="PF16694">
    <property type="entry name" value="Cytochrome_P460"/>
    <property type="match status" value="1"/>
</dbReference>
<gene>
    <name evidence="3" type="ORF">LMG26845_00624</name>
</gene>
<evidence type="ECO:0000313" key="4">
    <source>
        <dbReference type="Proteomes" id="UP000507979"/>
    </source>
</evidence>
<sequence length="197" mass="21794">MERKYLLAGLLTSVLVGQGALAQGNDRVDFPANYRQGVHYATVERGGIREEIFTSRNAISAAKSGKPLPSGTVITMEDYREGKLFRYIVMEKRIGWGERYPEATRNGDWEFQAFHPDRTVNRSENVSRCMGCHKGQASRDYVFTLDRIKSAAVRQLENALHQALAPSPTRGHGPMLDHEVIGMLAASGNDTPAAATE</sequence>
<organism evidence="3 4">
    <name type="scientific">Achromobacter insuavis</name>
    <dbReference type="NCBI Taxonomy" id="1287735"/>
    <lineage>
        <taxon>Bacteria</taxon>
        <taxon>Pseudomonadati</taxon>
        <taxon>Pseudomonadota</taxon>
        <taxon>Betaproteobacteria</taxon>
        <taxon>Burkholderiales</taxon>
        <taxon>Alcaligenaceae</taxon>
        <taxon>Achromobacter</taxon>
    </lineage>
</organism>
<keyword evidence="4" id="KW-1185">Reference proteome</keyword>
<evidence type="ECO:0000256" key="1">
    <source>
        <dbReference type="SAM" id="SignalP"/>
    </source>
</evidence>
<dbReference type="AlphaFoldDB" id="A0A6J4ZIC9"/>
<dbReference type="InterPro" id="IPR032033">
    <property type="entry name" value="Cytochrome_P460"/>
</dbReference>
<dbReference type="InterPro" id="IPR038142">
    <property type="entry name" value="Cytochrome_P460_sp"/>
</dbReference>
<dbReference type="Gene3D" id="3.50.70.20">
    <property type="entry name" value="Cytochrome P460"/>
    <property type="match status" value="1"/>
</dbReference>
<evidence type="ECO:0000259" key="2">
    <source>
        <dbReference type="Pfam" id="PF16694"/>
    </source>
</evidence>
<accession>A0A6J4ZIC9</accession>
<dbReference type="GeneID" id="92896461"/>
<feature type="domain" description="Cytochrome P460" evidence="2">
    <location>
        <begin position="31"/>
        <end position="144"/>
    </location>
</feature>
<dbReference type="Proteomes" id="UP000507979">
    <property type="component" value="Unassembled WGS sequence"/>
</dbReference>
<protein>
    <recommendedName>
        <fullName evidence="2">Cytochrome P460 domain-containing protein</fullName>
    </recommendedName>
</protein>
<feature type="signal peptide" evidence="1">
    <location>
        <begin position="1"/>
        <end position="22"/>
    </location>
</feature>
<dbReference type="RefSeq" id="WP_081397565.1">
    <property type="nucleotide sequence ID" value="NZ_CADIJR010000003.1"/>
</dbReference>
<reference evidence="3 4" key="1">
    <citation type="submission" date="2020-04" db="EMBL/GenBank/DDBJ databases">
        <authorList>
            <person name="De Canck E."/>
        </authorList>
    </citation>
    <scope>NUCLEOTIDE SEQUENCE [LARGE SCALE GENOMIC DNA]</scope>
    <source>
        <strain evidence="3 4">LMG 26845</strain>
    </source>
</reference>
<evidence type="ECO:0000313" key="3">
    <source>
        <dbReference type="EMBL" id="CAB3629892.1"/>
    </source>
</evidence>
<name>A0A6J4ZIC9_9BURK</name>
<dbReference type="CDD" id="cd20716">
    <property type="entry name" value="cyt_P460_fam"/>
    <property type="match status" value="1"/>
</dbReference>
<proteinExistence type="predicted"/>
<feature type="chain" id="PRO_5026985194" description="Cytochrome P460 domain-containing protein" evidence="1">
    <location>
        <begin position="23"/>
        <end position="197"/>
    </location>
</feature>